<evidence type="ECO:0000313" key="1">
    <source>
        <dbReference type="EMBL" id="MFC4159820.1"/>
    </source>
</evidence>
<accession>A0ABV8MSE4</accession>
<name>A0ABV8MSE4_9NEIS</name>
<dbReference type="Gene3D" id="3.40.50.1820">
    <property type="entry name" value="alpha/beta hydrolase"/>
    <property type="match status" value="1"/>
</dbReference>
<comment type="caution">
    <text evidence="1">The sequence shown here is derived from an EMBL/GenBank/DDBJ whole genome shotgun (WGS) entry which is preliminary data.</text>
</comment>
<dbReference type="EMBL" id="JBHSBU010000001">
    <property type="protein sequence ID" value="MFC4159820.1"/>
    <property type="molecule type" value="Genomic_DNA"/>
</dbReference>
<dbReference type="SUPFAM" id="SSF53474">
    <property type="entry name" value="alpha/beta-Hydrolases"/>
    <property type="match status" value="1"/>
</dbReference>
<dbReference type="PANTHER" id="PTHR35602:SF3">
    <property type="entry name" value="ESTERASE YQIA"/>
    <property type="match status" value="1"/>
</dbReference>
<evidence type="ECO:0000313" key="2">
    <source>
        <dbReference type="Proteomes" id="UP001595791"/>
    </source>
</evidence>
<protein>
    <submittedName>
        <fullName evidence="1">YqiA/YcfP family alpha/beta fold hydrolase</fullName>
    </submittedName>
</protein>
<dbReference type="GO" id="GO:0016787">
    <property type="term" value="F:hydrolase activity"/>
    <property type="evidence" value="ECO:0007669"/>
    <property type="project" value="UniProtKB-KW"/>
</dbReference>
<sequence>MSLTFVYLHGFNSSPESVKARMLADYLRQYASDVGFDCPTLPYAPDRAAELIATRLGRQSGEIRLIGSSLGGFYATWAAERFGLPAVLINPAVHPHRLLPAYLGPQQNLYTGERYLLTEAHLDALLALEVPSLMPERYWLMVETGDETLDYREAVDFYAGARQTVIEGGDHGFQSWGSLLPALLAWGRGETTDK</sequence>
<dbReference type="PANTHER" id="PTHR35602">
    <property type="entry name" value="ESTERASE YQIA-RELATED"/>
    <property type="match status" value="1"/>
</dbReference>
<keyword evidence="1" id="KW-0378">Hydrolase</keyword>
<dbReference type="InterPro" id="IPR029058">
    <property type="entry name" value="AB_hydrolase_fold"/>
</dbReference>
<dbReference type="Proteomes" id="UP001595791">
    <property type="component" value="Unassembled WGS sequence"/>
</dbReference>
<gene>
    <name evidence="1" type="ORF">ACFOW7_10730</name>
</gene>
<reference evidence="2" key="1">
    <citation type="journal article" date="2019" name="Int. J. Syst. Evol. Microbiol.">
        <title>The Global Catalogue of Microorganisms (GCM) 10K type strain sequencing project: providing services to taxonomists for standard genome sequencing and annotation.</title>
        <authorList>
            <consortium name="The Broad Institute Genomics Platform"/>
            <consortium name="The Broad Institute Genome Sequencing Center for Infectious Disease"/>
            <person name="Wu L."/>
            <person name="Ma J."/>
        </authorList>
    </citation>
    <scope>NUCLEOTIDE SEQUENCE [LARGE SCALE GENOMIC DNA]</scope>
    <source>
        <strain evidence="2">LMG 29894</strain>
    </source>
</reference>
<keyword evidence="2" id="KW-1185">Reference proteome</keyword>
<proteinExistence type="predicted"/>
<dbReference type="Pfam" id="PF05728">
    <property type="entry name" value="UPF0227"/>
    <property type="match status" value="1"/>
</dbReference>
<organism evidence="1 2">
    <name type="scientific">Chitinimonas lacunae</name>
    <dbReference type="NCBI Taxonomy" id="1963018"/>
    <lineage>
        <taxon>Bacteria</taxon>
        <taxon>Pseudomonadati</taxon>
        <taxon>Pseudomonadota</taxon>
        <taxon>Betaproteobacteria</taxon>
        <taxon>Neisseriales</taxon>
        <taxon>Chitinibacteraceae</taxon>
        <taxon>Chitinimonas</taxon>
    </lineage>
</organism>
<dbReference type="RefSeq" id="WP_378163986.1">
    <property type="nucleotide sequence ID" value="NZ_JBHSBU010000001.1"/>
</dbReference>
<dbReference type="InterPro" id="IPR008886">
    <property type="entry name" value="UPF0227/Esterase_YqiA"/>
</dbReference>